<proteinExistence type="inferred from homology"/>
<dbReference type="Proteomes" id="UP000184386">
    <property type="component" value="Unassembled WGS sequence"/>
</dbReference>
<name>A0A1M6QRS0_9FIRM</name>
<comment type="similarity">
    <text evidence="1">Belongs to the cycloisomerase 2 family.</text>
</comment>
<dbReference type="RefSeq" id="WP_073275382.1">
    <property type="nucleotide sequence ID" value="NZ_FRAC01000010.1"/>
</dbReference>
<dbReference type="InterPro" id="IPR015943">
    <property type="entry name" value="WD40/YVTN_repeat-like_dom_sf"/>
</dbReference>
<dbReference type="InterPro" id="IPR050282">
    <property type="entry name" value="Cycloisomerase_2"/>
</dbReference>
<dbReference type="Gene3D" id="2.130.10.10">
    <property type="entry name" value="YVTN repeat-like/Quinoprotein amine dehydrogenase"/>
    <property type="match status" value="1"/>
</dbReference>
<dbReference type="OrthoDB" id="9790815at2"/>
<accession>A0A1M6QRS0</accession>
<evidence type="ECO:0000313" key="3">
    <source>
        <dbReference type="Proteomes" id="UP000184386"/>
    </source>
</evidence>
<dbReference type="SUPFAM" id="SSF75011">
    <property type="entry name" value="3-carboxy-cis,cis-mucoante lactonizing enzyme"/>
    <property type="match status" value="1"/>
</dbReference>
<dbReference type="PANTHER" id="PTHR30344:SF1">
    <property type="entry name" value="6-PHOSPHOGLUCONOLACTONASE"/>
    <property type="match status" value="1"/>
</dbReference>
<dbReference type="STRING" id="1121322.SAMN02745136_01999"/>
<dbReference type="GO" id="GO:0017057">
    <property type="term" value="F:6-phosphogluconolactonase activity"/>
    <property type="evidence" value="ECO:0007669"/>
    <property type="project" value="TreeGrafter"/>
</dbReference>
<dbReference type="PANTHER" id="PTHR30344">
    <property type="entry name" value="6-PHOSPHOGLUCONOLACTONASE-RELATED"/>
    <property type="match status" value="1"/>
</dbReference>
<evidence type="ECO:0000256" key="1">
    <source>
        <dbReference type="ARBA" id="ARBA00005564"/>
    </source>
</evidence>
<dbReference type="EMBL" id="FRAC01000010">
    <property type="protein sequence ID" value="SHK22808.1"/>
    <property type="molecule type" value="Genomic_DNA"/>
</dbReference>
<organism evidence="2 3">
    <name type="scientific">Anaerocolumna jejuensis DSM 15929</name>
    <dbReference type="NCBI Taxonomy" id="1121322"/>
    <lineage>
        <taxon>Bacteria</taxon>
        <taxon>Bacillati</taxon>
        <taxon>Bacillota</taxon>
        <taxon>Clostridia</taxon>
        <taxon>Lachnospirales</taxon>
        <taxon>Lachnospiraceae</taxon>
        <taxon>Anaerocolumna</taxon>
    </lineage>
</organism>
<dbReference type="Pfam" id="PF10282">
    <property type="entry name" value="Lactonase"/>
    <property type="match status" value="1"/>
</dbReference>
<dbReference type="InterPro" id="IPR019405">
    <property type="entry name" value="Lactonase_7-beta_prop"/>
</dbReference>
<sequence length="344" mass="38846">MSKKQKEILISGYGPSNREPSIAMYELEEDFKVEKVVWEDYAKEPSFLCTWKDMCFGIREENESGSILCYQRIGETYVLRHEIDLQGGDLCHLLYEPSFGVLYCSFYGTGHIAAVKVEDYHFTEVLNFIKLPSNPETGVARAHCCEKVPQGSMLLFAGIAQDKVFLFETDEGRITSKEPAGEILLNKGAGPRHLKFHPILNYLYVITEYSNEIFVYLVEKKDDKPSFTCIQVISTLPELFKGVSYGSSLAISGDGRFLYAANRGADSIGIFDINPDGLLTKKQDISCKGEYPRHIALTKDDRCLMIANQKSNQVVLYAVDEMTGKLKDIIQKIDFNNPSYVEEV</sequence>
<dbReference type="AlphaFoldDB" id="A0A1M6QRS0"/>
<protein>
    <submittedName>
        <fullName evidence="2">6-phosphogluconolactonase</fullName>
    </submittedName>
</protein>
<reference evidence="2 3" key="1">
    <citation type="submission" date="2016-11" db="EMBL/GenBank/DDBJ databases">
        <authorList>
            <person name="Jaros S."/>
            <person name="Januszkiewicz K."/>
            <person name="Wedrychowicz H."/>
        </authorList>
    </citation>
    <scope>NUCLEOTIDE SEQUENCE [LARGE SCALE GENOMIC DNA]</scope>
    <source>
        <strain evidence="2 3">DSM 15929</strain>
    </source>
</reference>
<gene>
    <name evidence="2" type="ORF">SAMN02745136_01999</name>
</gene>
<keyword evidence="3" id="KW-1185">Reference proteome</keyword>
<evidence type="ECO:0000313" key="2">
    <source>
        <dbReference type="EMBL" id="SHK22808.1"/>
    </source>
</evidence>